<dbReference type="Gene3D" id="2.20.230.10">
    <property type="entry name" value="Resuscitation-promoting factor rpfb"/>
    <property type="match status" value="1"/>
</dbReference>
<dbReference type="SUPFAM" id="SSF53955">
    <property type="entry name" value="Lysozyme-like"/>
    <property type="match status" value="1"/>
</dbReference>
<feature type="region of interest" description="Disordered" evidence="2">
    <location>
        <begin position="290"/>
        <end position="331"/>
    </location>
</feature>
<accession>A0A512DEG2</accession>
<gene>
    <name evidence="4" type="ORF">CAE01nite_23450</name>
</gene>
<organism evidence="4 5">
    <name type="scientific">Cellulomonas aerilata</name>
    <dbReference type="NCBI Taxonomy" id="515326"/>
    <lineage>
        <taxon>Bacteria</taxon>
        <taxon>Bacillati</taxon>
        <taxon>Actinomycetota</taxon>
        <taxon>Actinomycetes</taxon>
        <taxon>Micrococcales</taxon>
        <taxon>Cellulomonadaceae</taxon>
        <taxon>Cellulomonas</taxon>
    </lineage>
</organism>
<proteinExistence type="predicted"/>
<dbReference type="InterPro" id="IPR007137">
    <property type="entry name" value="DUF348"/>
</dbReference>
<feature type="region of interest" description="Disordered" evidence="2">
    <location>
        <begin position="237"/>
        <end position="256"/>
    </location>
</feature>
<dbReference type="Gene3D" id="1.10.530.10">
    <property type="match status" value="1"/>
</dbReference>
<evidence type="ECO:0000313" key="4">
    <source>
        <dbReference type="EMBL" id="GEO34620.1"/>
    </source>
</evidence>
<dbReference type="AlphaFoldDB" id="A0A512DEG2"/>
<evidence type="ECO:0000256" key="1">
    <source>
        <dbReference type="ARBA" id="ARBA00022729"/>
    </source>
</evidence>
<feature type="domain" description="G5" evidence="3">
    <location>
        <begin position="214"/>
        <end position="294"/>
    </location>
</feature>
<sequence length="428" mass="44573">MPDPTTAEPVRVPRPSGRARSRVARVAAQGLVLALVTGATSAFALLHKDVTVDVDGTTTQISAFGRTVGDVLADAGIDAGARDLVAPALDAPVRDGGEVVVRHGREMTVEVDGETRTVWTTALTVGEAIGDLGVRGDGARTSASRSALLGRGEVLRVSTEKTIHLAVDGQVVDGATSAPTVREALQDLGLVLREGDQVSVPLDATAVDGLVVLVTRAATTTTTAVEALPFTETVVEDPTLPQGEREVDTEGQEGRRQLTYSAATVGGAEVGRSVVADVVLAEPVTQVVRVGTKPPELEPEPAEPGTDGPASDGAASEAPPSTPPVEVSPGSAQAIAREMLAARGWGEDQFSCLVQLWNRESRWRVDADNPTSSAYGIPQALPGSKMASAGDDWRTNPATQITWGLGYVESRYGTPCGAWSSFRAKGWY</sequence>
<feature type="compositionally biased region" description="Basic and acidic residues" evidence="2">
    <location>
        <begin position="243"/>
        <end position="256"/>
    </location>
</feature>
<dbReference type="Pfam" id="PF03990">
    <property type="entry name" value="DUF348"/>
    <property type="match status" value="3"/>
</dbReference>
<dbReference type="InterPro" id="IPR023346">
    <property type="entry name" value="Lysozyme-like_dom_sf"/>
</dbReference>
<comment type="caution">
    <text evidence="4">The sequence shown here is derived from an EMBL/GenBank/DDBJ whole genome shotgun (WGS) entry which is preliminary data.</text>
</comment>
<evidence type="ECO:0000313" key="5">
    <source>
        <dbReference type="Proteomes" id="UP000321181"/>
    </source>
</evidence>
<evidence type="ECO:0000256" key="2">
    <source>
        <dbReference type="SAM" id="MobiDB-lite"/>
    </source>
</evidence>
<keyword evidence="5" id="KW-1185">Reference proteome</keyword>
<dbReference type="RefSeq" id="WP_246131164.1">
    <property type="nucleotide sequence ID" value="NZ_BAAARM010000004.1"/>
</dbReference>
<dbReference type="InterPro" id="IPR011098">
    <property type="entry name" value="G5_dom"/>
</dbReference>
<dbReference type="Proteomes" id="UP000321181">
    <property type="component" value="Unassembled WGS sequence"/>
</dbReference>
<evidence type="ECO:0000259" key="3">
    <source>
        <dbReference type="PROSITE" id="PS51109"/>
    </source>
</evidence>
<dbReference type="PROSITE" id="PS51109">
    <property type="entry name" value="G5"/>
    <property type="match status" value="1"/>
</dbReference>
<protein>
    <recommendedName>
        <fullName evidence="3">G5 domain-containing protein</fullName>
    </recommendedName>
</protein>
<dbReference type="SMART" id="SM01208">
    <property type="entry name" value="G5"/>
    <property type="match status" value="1"/>
</dbReference>
<reference evidence="4 5" key="1">
    <citation type="submission" date="2019-07" db="EMBL/GenBank/DDBJ databases">
        <title>Whole genome shotgun sequence of Cellulomonas aerilata NBRC 106308.</title>
        <authorList>
            <person name="Hosoyama A."/>
            <person name="Uohara A."/>
            <person name="Ohji S."/>
            <person name="Ichikawa N."/>
        </authorList>
    </citation>
    <scope>NUCLEOTIDE SEQUENCE [LARGE SCALE GENOMIC DNA]</scope>
    <source>
        <strain evidence="4 5">NBRC 106308</strain>
    </source>
</reference>
<dbReference type="Pfam" id="PF07501">
    <property type="entry name" value="G5"/>
    <property type="match status" value="1"/>
</dbReference>
<dbReference type="EMBL" id="BJYY01000014">
    <property type="protein sequence ID" value="GEO34620.1"/>
    <property type="molecule type" value="Genomic_DNA"/>
</dbReference>
<name>A0A512DEG2_9CELL</name>
<keyword evidence="1" id="KW-0732">Signal</keyword>